<reference evidence="11 12" key="1">
    <citation type="submission" date="2020-10" db="EMBL/GenBank/DDBJ databases">
        <title>Plant Genome Project.</title>
        <authorList>
            <person name="Zhang R.-G."/>
        </authorList>
    </citation>
    <scope>NUCLEOTIDE SEQUENCE [LARGE SCALE GENOMIC DNA]</scope>
    <source>
        <strain evidence="11">FAFU-HL-1</strain>
        <tissue evidence="11">Leaf</tissue>
    </source>
</reference>
<protein>
    <recommendedName>
        <fullName evidence="2">RING-type E3 ubiquitin transferase</fullName>
        <ecNumber evidence="2">2.3.2.27</ecNumber>
    </recommendedName>
</protein>
<evidence type="ECO:0000256" key="1">
    <source>
        <dbReference type="ARBA" id="ARBA00000900"/>
    </source>
</evidence>
<feature type="region of interest" description="Disordered" evidence="9">
    <location>
        <begin position="174"/>
        <end position="201"/>
    </location>
</feature>
<dbReference type="AlphaFoldDB" id="A0A835IYA5"/>
<evidence type="ECO:0000256" key="6">
    <source>
        <dbReference type="ARBA" id="ARBA00022786"/>
    </source>
</evidence>
<dbReference type="OrthoDB" id="21204at2759"/>
<proteinExistence type="predicted"/>
<dbReference type="GO" id="GO:0008270">
    <property type="term" value="F:zinc ion binding"/>
    <property type="evidence" value="ECO:0007669"/>
    <property type="project" value="UniProtKB-KW"/>
</dbReference>
<dbReference type="GO" id="GO:0005737">
    <property type="term" value="C:cytoplasm"/>
    <property type="evidence" value="ECO:0007669"/>
    <property type="project" value="TreeGrafter"/>
</dbReference>
<dbReference type="EC" id="2.3.2.27" evidence="2"/>
<dbReference type="PROSITE" id="PS50089">
    <property type="entry name" value="ZF_RING_2"/>
    <property type="match status" value="1"/>
</dbReference>
<feature type="region of interest" description="Disordered" evidence="9">
    <location>
        <begin position="368"/>
        <end position="394"/>
    </location>
</feature>
<dbReference type="InterPro" id="IPR001841">
    <property type="entry name" value="Znf_RING"/>
</dbReference>
<dbReference type="GO" id="GO:0016567">
    <property type="term" value="P:protein ubiquitination"/>
    <property type="evidence" value="ECO:0007669"/>
    <property type="project" value="TreeGrafter"/>
</dbReference>
<keyword evidence="5 8" id="KW-0863">Zinc-finger</keyword>
<dbReference type="PANTHER" id="PTHR15710">
    <property type="entry name" value="E3 UBIQUITIN-PROTEIN LIGASE PRAJA"/>
    <property type="match status" value="1"/>
</dbReference>
<evidence type="ECO:0000259" key="10">
    <source>
        <dbReference type="PROSITE" id="PS50089"/>
    </source>
</evidence>
<keyword evidence="4" id="KW-0479">Metal-binding</keyword>
<dbReference type="EMBL" id="JADGMS010000019">
    <property type="protein sequence ID" value="KAF9661157.1"/>
    <property type="molecule type" value="Genomic_DNA"/>
</dbReference>
<dbReference type="PANTHER" id="PTHR15710:SF199">
    <property type="entry name" value="RING-TYPE E3 UBIQUITIN TRANSFERASE"/>
    <property type="match status" value="1"/>
</dbReference>
<keyword evidence="3" id="KW-0808">Transferase</keyword>
<name>A0A835IYA5_9ROSI</name>
<dbReference type="CDD" id="cd16667">
    <property type="entry name" value="RING-H2_RNF126-like"/>
    <property type="match status" value="1"/>
</dbReference>
<dbReference type="Pfam" id="PF14369">
    <property type="entry name" value="Zn_ribbon_19"/>
    <property type="match status" value="1"/>
</dbReference>
<evidence type="ECO:0000256" key="9">
    <source>
        <dbReference type="SAM" id="MobiDB-lite"/>
    </source>
</evidence>
<evidence type="ECO:0000256" key="2">
    <source>
        <dbReference type="ARBA" id="ARBA00012483"/>
    </source>
</evidence>
<dbReference type="Proteomes" id="UP000657918">
    <property type="component" value="Unassembled WGS sequence"/>
</dbReference>
<gene>
    <name evidence="11" type="ORF">SADUNF_Sadunf19G0038500</name>
</gene>
<comment type="caution">
    <text evidence="11">The sequence shown here is derived from an EMBL/GenBank/DDBJ whole genome shotgun (WGS) entry which is preliminary data.</text>
</comment>
<evidence type="ECO:0000256" key="4">
    <source>
        <dbReference type="ARBA" id="ARBA00022723"/>
    </source>
</evidence>
<comment type="catalytic activity">
    <reaction evidence="1">
        <text>S-ubiquitinyl-[E2 ubiquitin-conjugating enzyme]-L-cysteine + [acceptor protein]-L-lysine = [E2 ubiquitin-conjugating enzyme]-L-cysteine + N(6)-ubiquitinyl-[acceptor protein]-L-lysine.</text>
        <dbReference type="EC" id="2.3.2.27"/>
    </reaction>
</comment>
<evidence type="ECO:0000256" key="8">
    <source>
        <dbReference type="PROSITE-ProRule" id="PRU00175"/>
    </source>
</evidence>
<organism evidence="11 12">
    <name type="scientific">Salix dunnii</name>
    <dbReference type="NCBI Taxonomy" id="1413687"/>
    <lineage>
        <taxon>Eukaryota</taxon>
        <taxon>Viridiplantae</taxon>
        <taxon>Streptophyta</taxon>
        <taxon>Embryophyta</taxon>
        <taxon>Tracheophyta</taxon>
        <taxon>Spermatophyta</taxon>
        <taxon>Magnoliopsida</taxon>
        <taxon>eudicotyledons</taxon>
        <taxon>Gunneridae</taxon>
        <taxon>Pentapetalae</taxon>
        <taxon>rosids</taxon>
        <taxon>fabids</taxon>
        <taxon>Malpighiales</taxon>
        <taxon>Salicaceae</taxon>
        <taxon>Saliceae</taxon>
        <taxon>Salix</taxon>
    </lineage>
</organism>
<dbReference type="SUPFAM" id="SSF57850">
    <property type="entry name" value="RING/U-box"/>
    <property type="match status" value="1"/>
</dbReference>
<dbReference type="Gene3D" id="3.30.40.10">
    <property type="entry name" value="Zinc/RING finger domain, C3HC4 (zinc finger)"/>
    <property type="match status" value="1"/>
</dbReference>
<evidence type="ECO:0000256" key="7">
    <source>
        <dbReference type="ARBA" id="ARBA00022833"/>
    </source>
</evidence>
<dbReference type="Pfam" id="PF13639">
    <property type="entry name" value="zf-RING_2"/>
    <property type="match status" value="1"/>
</dbReference>
<dbReference type="GO" id="GO:0061630">
    <property type="term" value="F:ubiquitin protein ligase activity"/>
    <property type="evidence" value="ECO:0007669"/>
    <property type="project" value="UniProtKB-EC"/>
</dbReference>
<evidence type="ECO:0000256" key="5">
    <source>
        <dbReference type="ARBA" id="ARBA00022771"/>
    </source>
</evidence>
<keyword evidence="12" id="KW-1185">Reference proteome</keyword>
<evidence type="ECO:0000256" key="3">
    <source>
        <dbReference type="ARBA" id="ARBA00022679"/>
    </source>
</evidence>
<dbReference type="FunFam" id="3.30.40.10:FF:000022">
    <property type="entry name" value="E3 ubiquitin-protein ligase RING1-like"/>
    <property type="match status" value="1"/>
</dbReference>
<accession>A0A835IYA5</accession>
<evidence type="ECO:0000313" key="12">
    <source>
        <dbReference type="Proteomes" id="UP000657918"/>
    </source>
</evidence>
<keyword evidence="6" id="KW-0833">Ubl conjugation pathway</keyword>
<dbReference type="InterPro" id="IPR013083">
    <property type="entry name" value="Znf_RING/FYVE/PHD"/>
</dbReference>
<evidence type="ECO:0000313" key="11">
    <source>
        <dbReference type="EMBL" id="KAF9661157.1"/>
    </source>
</evidence>
<feature type="region of interest" description="Disordered" evidence="9">
    <location>
        <begin position="414"/>
        <end position="439"/>
    </location>
</feature>
<dbReference type="SMART" id="SM00184">
    <property type="entry name" value="RING"/>
    <property type="match status" value="1"/>
</dbReference>
<feature type="domain" description="RING-type" evidence="10">
    <location>
        <begin position="320"/>
        <end position="361"/>
    </location>
</feature>
<dbReference type="InterPro" id="IPR039525">
    <property type="entry name" value="RNF126-like_zinc-ribbon"/>
</dbReference>
<keyword evidence="7" id="KW-0862">Zinc</keyword>
<sequence length="439" mass="48902">MEVSCNDLANRNELRAESACMAMAILYWSEVRESDMAAAFGNIKALIDFHQSTKLEVLSFLMRKRADTNQCTAHLEEKQTAAKLDWSSGLDLLEREMEAEMVDQFWCHMCSQMVNPATEADIKCPFCESGFLEEMGSTREVNNHGFDLGSEHVFSLWDTILLDLMGGSGTSGLRRTAQEHFSSPSSPYEDDELDFESLPRRSVSRNTSSVQRLLQDLNLGEENYENDRESIGSSSSNNFILVNPFHEEAIILHSPDDMNQAEDPSQNASSSFRDYLIGPGVDLLLHHLAESGPIRSGTPPANKVAVKAMPTVSIKQNLQCSICLEEFEIGSEAKEMPCKHKFHGECIVPWLELHSSCPVCRFLMPSDDSKTEVSQSRSDAEIMENNDTRNDDNGRRYWVPVSWPVDGLFPLSGSQNGGSSVSEFSSTTMPGSTSYTDET</sequence>